<protein>
    <submittedName>
        <fullName evidence="2">Uncharacterized protein</fullName>
    </submittedName>
</protein>
<organism evidence="2 3">
    <name type="scientific">Rhizoctonia solani</name>
    <dbReference type="NCBI Taxonomy" id="456999"/>
    <lineage>
        <taxon>Eukaryota</taxon>
        <taxon>Fungi</taxon>
        <taxon>Dikarya</taxon>
        <taxon>Basidiomycota</taxon>
        <taxon>Agaricomycotina</taxon>
        <taxon>Agaricomycetes</taxon>
        <taxon>Cantharellales</taxon>
        <taxon>Ceratobasidiaceae</taxon>
        <taxon>Rhizoctonia</taxon>
    </lineage>
</organism>
<dbReference type="EMBL" id="CP059671">
    <property type="protein sequence ID" value="QRW26002.1"/>
    <property type="molecule type" value="Genomic_DNA"/>
</dbReference>
<evidence type="ECO:0000256" key="1">
    <source>
        <dbReference type="SAM" id="MobiDB-lite"/>
    </source>
</evidence>
<feature type="compositionally biased region" description="Basic and acidic residues" evidence="1">
    <location>
        <begin position="105"/>
        <end position="119"/>
    </location>
</feature>
<dbReference type="AlphaFoldDB" id="A0A8H8P828"/>
<evidence type="ECO:0000313" key="2">
    <source>
        <dbReference type="EMBL" id="QRW26002.1"/>
    </source>
</evidence>
<dbReference type="Proteomes" id="UP000650533">
    <property type="component" value="Chromosome 14"/>
</dbReference>
<feature type="compositionally biased region" description="Basic and acidic residues" evidence="1">
    <location>
        <begin position="176"/>
        <end position="186"/>
    </location>
</feature>
<sequence>MGCIALHKRVIICGQPRGFDGLPETSLNPRLNAYSIHGRVYDVQEKSPINIFLPSLPLEPSLPHKDKTKHPVVPSQTLATTKDQANDSNAEQNHENIATYTQQLKESDSSQRGDAHTTDSLDSVPRAYIEQIDDSSPNAHSNPTSSEYLSSPPSHNSSQRRPSASITLSDQSFRWPSERASERNPAEDYYIPADYIKRAQLAFS</sequence>
<accession>A0A8H8P828</accession>
<feature type="compositionally biased region" description="Polar residues" evidence="1">
    <location>
        <begin position="134"/>
        <end position="174"/>
    </location>
</feature>
<name>A0A8H8P828_9AGAM</name>
<dbReference type="RefSeq" id="XP_043186239.1">
    <property type="nucleotide sequence ID" value="XM_043330894.1"/>
</dbReference>
<feature type="region of interest" description="Disordered" evidence="1">
    <location>
        <begin position="103"/>
        <end position="188"/>
    </location>
</feature>
<dbReference type="KEGG" id="rsx:RhiXN_11079"/>
<gene>
    <name evidence="2" type="ORF">RhiXN_11079</name>
</gene>
<dbReference type="GeneID" id="67033357"/>
<evidence type="ECO:0000313" key="3">
    <source>
        <dbReference type="Proteomes" id="UP000650533"/>
    </source>
</evidence>
<proteinExistence type="predicted"/>
<reference evidence="2" key="1">
    <citation type="submission" date="2020-05" db="EMBL/GenBank/DDBJ databases">
        <title>Evolutionary and genomic comparisons of hybrid uninucleate and nonhybrid Rhizoctonia fungi.</title>
        <authorList>
            <person name="Li C."/>
            <person name="Chen X."/>
        </authorList>
    </citation>
    <scope>NUCLEOTIDE SEQUENCE</scope>
    <source>
        <strain evidence="2">AG-1 IA</strain>
    </source>
</reference>